<feature type="binding site" evidence="16">
    <location>
        <begin position="391"/>
        <end position="396"/>
    </location>
    <ligand>
        <name>substrate</name>
    </ligand>
</feature>
<evidence type="ECO:0000256" key="13">
    <source>
        <dbReference type="NCBIfam" id="TIGR02402"/>
    </source>
</evidence>
<dbReference type="EC" id="3.2.1.141" evidence="4 13"/>
<dbReference type="PANTHER" id="PTHR43651">
    <property type="entry name" value="1,4-ALPHA-GLUCAN-BRANCHING ENZYME"/>
    <property type="match status" value="1"/>
</dbReference>
<dbReference type="UniPathway" id="UPA00299"/>
<dbReference type="InterPro" id="IPR013783">
    <property type="entry name" value="Ig-like_fold"/>
</dbReference>
<dbReference type="InterPro" id="IPR014756">
    <property type="entry name" value="Ig_E-set"/>
</dbReference>
<keyword evidence="8" id="KW-0119">Carbohydrate metabolism</keyword>
<feature type="active site" description="Proton donor" evidence="15">
    <location>
        <position position="298"/>
    </location>
</feature>
<feature type="site" description="Transition state stabilizer" evidence="17">
    <location>
        <position position="392"/>
    </location>
</feature>
<dbReference type="CDD" id="cd11325">
    <property type="entry name" value="AmyAc_GTHase"/>
    <property type="match status" value="1"/>
</dbReference>
<dbReference type="NCBIfam" id="TIGR02402">
    <property type="entry name" value="trehalose_TreZ"/>
    <property type="match status" value="1"/>
</dbReference>
<dbReference type="Gene3D" id="1.10.10.760">
    <property type="entry name" value="E-set domains of sugar-utilizing enzymes"/>
    <property type="match status" value="1"/>
</dbReference>
<evidence type="ECO:0000256" key="12">
    <source>
        <dbReference type="ARBA" id="ARBA00034013"/>
    </source>
</evidence>
<dbReference type="PANTHER" id="PTHR43651:SF11">
    <property type="entry name" value="MALTO-OLIGOSYLTREHALOSE TREHALOHYDROLASE"/>
    <property type="match status" value="1"/>
</dbReference>
<evidence type="ECO:0000256" key="9">
    <source>
        <dbReference type="ARBA" id="ARBA00023295"/>
    </source>
</evidence>
<comment type="pathway">
    <text evidence="2 14">Glycan biosynthesis; trehalose biosynthesis.</text>
</comment>
<comment type="caution">
    <text evidence="19">The sequence shown here is derived from an EMBL/GenBank/DDBJ whole genome shotgun (WGS) entry which is preliminary data.</text>
</comment>
<evidence type="ECO:0000256" key="5">
    <source>
        <dbReference type="ARBA" id="ARBA00015938"/>
    </source>
</evidence>
<dbReference type="RefSeq" id="WP_148908001.1">
    <property type="nucleotide sequence ID" value="NZ_VNHX01000005.1"/>
</dbReference>
<evidence type="ECO:0000256" key="11">
    <source>
        <dbReference type="ARBA" id="ARBA00033284"/>
    </source>
</evidence>
<evidence type="ECO:0000256" key="4">
    <source>
        <dbReference type="ARBA" id="ARBA00012268"/>
    </source>
</evidence>
<dbReference type="GO" id="GO:0005737">
    <property type="term" value="C:cytoplasm"/>
    <property type="evidence" value="ECO:0007669"/>
    <property type="project" value="UniProtKB-SubCell"/>
</dbReference>
<dbReference type="SUPFAM" id="SSF81296">
    <property type="entry name" value="E set domains"/>
    <property type="match status" value="1"/>
</dbReference>
<keyword evidence="7 14" id="KW-0378">Hydrolase</keyword>
<dbReference type="Pfam" id="PF02922">
    <property type="entry name" value="CBM_48"/>
    <property type="match status" value="1"/>
</dbReference>
<keyword evidence="6" id="KW-0963">Cytoplasm</keyword>
<dbReference type="PIRSF" id="PIRSF006337">
    <property type="entry name" value="Trehalose_TreZ"/>
    <property type="match status" value="1"/>
</dbReference>
<dbReference type="AlphaFoldDB" id="A0A5S5DPI9"/>
<feature type="binding site" evidence="16">
    <location>
        <begin position="323"/>
        <end position="327"/>
    </location>
    <ligand>
        <name>substrate</name>
    </ligand>
</feature>
<comment type="similarity">
    <text evidence="3 14">Belongs to the glycosyl hydrolase 13 family.</text>
</comment>
<organism evidence="19 20">
    <name type="scientific">Sphingobacterium allocomposti</name>
    <dbReference type="NCBI Taxonomy" id="415956"/>
    <lineage>
        <taxon>Bacteria</taxon>
        <taxon>Pseudomonadati</taxon>
        <taxon>Bacteroidota</taxon>
        <taxon>Sphingobacteriia</taxon>
        <taxon>Sphingobacteriales</taxon>
        <taxon>Sphingobacteriaceae</taxon>
        <taxon>Sphingobacterium</taxon>
    </lineage>
</organism>
<dbReference type="InterPro" id="IPR012768">
    <property type="entry name" value="Trehalose_TreZ"/>
</dbReference>
<keyword evidence="20" id="KW-1185">Reference proteome</keyword>
<protein>
    <recommendedName>
        <fullName evidence="5 13">Malto-oligosyltrehalose trehalohydrolase</fullName>
        <shortName evidence="14">MTHase</shortName>
        <ecNumber evidence="4 13">3.2.1.141</ecNumber>
    </recommendedName>
    <alternativeName>
        <fullName evidence="11 14">4-alpha-D-((1-&gt;4)-alpha-D-glucano)trehalose trehalohydrolase</fullName>
    </alternativeName>
    <alternativeName>
        <fullName evidence="10 14">Maltooligosyl trehalose trehalohydrolase</fullName>
    </alternativeName>
</protein>
<sequence>MDTTKGKQPGVTLRDGTAHIQVWAPLAEAVSLHAYQPDVEVELAKDEHGYWCGKSDQLHDGQKYHFRVDGRMLPDPASRSQPEGVHGPSAVLDISYDWTDYDFRPPHPRDLIIYELHVGTFSQQGNFDGVIERLPYLKALGINAIEIMPVSQFPGERNWGYDGVFSFAVQYSYGGAGALQRLVDACHKHGIAVVLDVVYNHFGPEGNYLPAFGPYFTDKYQTPWGQAVNYDDAWNVGIRDFVVENVRMWFRDFHIDALRLDAVHAIRDFSPSHILQDIRRATDHLIKQKDRPYYLFVECDLNDRRFLEPLEKNGFAIDAQWLDEFHHALRVSIGEQRIGYYREFEPVSHLAKAYHTAYVFDGTFSSHRKKFFGSSAEGLAGERFIVFSQNHDQVGNRMLGERSSMLYTADVQRLAAMAVLVSPFIPLLFMGEEWAAKTPFLYFVSHSDNKLIKAVQEGRRAEFADFHHEGDVPDPQSESTFERSILNWNEIAEEPHKRILAYYQALIQLRTSNQVLKNYNRRDLRIDYEAQKQSIVLTMTHEASVLLCVLNFSTSNQTFPLPHGKWTKIWDSADARWGGRSVSPHQCQGELPVTALSGAIYQHD</sequence>
<dbReference type="GO" id="GO:0005992">
    <property type="term" value="P:trehalose biosynthetic process"/>
    <property type="evidence" value="ECO:0007669"/>
    <property type="project" value="UniProtKB-UniRule"/>
</dbReference>
<dbReference type="Proteomes" id="UP000325105">
    <property type="component" value="Unassembled WGS sequence"/>
</dbReference>
<evidence type="ECO:0000256" key="6">
    <source>
        <dbReference type="ARBA" id="ARBA00022490"/>
    </source>
</evidence>
<feature type="binding site" evidence="16">
    <location>
        <begin position="259"/>
        <end position="264"/>
    </location>
    <ligand>
        <name>substrate</name>
    </ligand>
</feature>
<dbReference type="OrthoDB" id="9761875at2"/>
<name>A0A5S5DPI9_9SPHI</name>
<feature type="domain" description="Glycosyl hydrolase family 13 catalytic" evidence="18">
    <location>
        <begin position="115"/>
        <end position="459"/>
    </location>
</feature>
<gene>
    <name evidence="19" type="ORF">BC792_105100</name>
</gene>
<evidence type="ECO:0000256" key="3">
    <source>
        <dbReference type="ARBA" id="ARBA00008061"/>
    </source>
</evidence>
<comment type="catalytic activity">
    <reaction evidence="12 14">
        <text>hydrolysis of (1-&gt;4)-alpha-D-glucosidic linkage in 4-alpha-D-[(1-&gt;4)-alpha-D-glucanosyl]n trehalose to yield trehalose and (1-&gt;4)-alpha-D-glucan.</text>
        <dbReference type="EC" id="3.2.1.141"/>
    </reaction>
</comment>
<evidence type="ECO:0000256" key="10">
    <source>
        <dbReference type="ARBA" id="ARBA00032057"/>
    </source>
</evidence>
<evidence type="ECO:0000256" key="8">
    <source>
        <dbReference type="ARBA" id="ARBA00023277"/>
    </source>
</evidence>
<evidence type="ECO:0000259" key="18">
    <source>
        <dbReference type="SMART" id="SM00642"/>
    </source>
</evidence>
<dbReference type="Gene3D" id="3.20.20.80">
    <property type="entry name" value="Glycosidases"/>
    <property type="match status" value="1"/>
</dbReference>
<comment type="subcellular location">
    <subcellularLocation>
        <location evidence="1 15">Cytoplasm</location>
    </subcellularLocation>
</comment>
<dbReference type="EMBL" id="VNHX01000005">
    <property type="protein sequence ID" value="TYP96609.1"/>
    <property type="molecule type" value="Genomic_DNA"/>
</dbReference>
<dbReference type="CDD" id="cd02853">
    <property type="entry name" value="E_set_MTHase_like_N"/>
    <property type="match status" value="1"/>
</dbReference>
<evidence type="ECO:0000256" key="7">
    <source>
        <dbReference type="ARBA" id="ARBA00022801"/>
    </source>
</evidence>
<evidence type="ECO:0000256" key="15">
    <source>
        <dbReference type="PIRSR" id="PIRSR006337-1"/>
    </source>
</evidence>
<evidence type="ECO:0000256" key="1">
    <source>
        <dbReference type="ARBA" id="ARBA00004496"/>
    </source>
</evidence>
<evidence type="ECO:0000256" key="16">
    <source>
        <dbReference type="PIRSR" id="PIRSR006337-2"/>
    </source>
</evidence>
<evidence type="ECO:0000256" key="14">
    <source>
        <dbReference type="PIRNR" id="PIRNR006337"/>
    </source>
</evidence>
<reference evidence="19 20" key="1">
    <citation type="submission" date="2019-07" db="EMBL/GenBank/DDBJ databases">
        <title>Genomic Encyclopedia of Archaeal and Bacterial Type Strains, Phase II (KMG-II): from individual species to whole genera.</title>
        <authorList>
            <person name="Goeker M."/>
        </authorList>
    </citation>
    <scope>NUCLEOTIDE SEQUENCE [LARGE SCALE GENOMIC DNA]</scope>
    <source>
        <strain evidence="19 20">DSM 18850</strain>
    </source>
</reference>
<dbReference type="InterPro" id="IPR017853">
    <property type="entry name" value="GH"/>
</dbReference>
<dbReference type="InterPro" id="IPR006047">
    <property type="entry name" value="GH13_cat_dom"/>
</dbReference>
<dbReference type="SMART" id="SM00642">
    <property type="entry name" value="Aamy"/>
    <property type="match status" value="1"/>
</dbReference>
<dbReference type="Pfam" id="PF00128">
    <property type="entry name" value="Alpha-amylase"/>
    <property type="match status" value="1"/>
</dbReference>
<evidence type="ECO:0000256" key="2">
    <source>
        <dbReference type="ARBA" id="ARBA00005199"/>
    </source>
</evidence>
<evidence type="ECO:0000313" key="20">
    <source>
        <dbReference type="Proteomes" id="UP000325105"/>
    </source>
</evidence>
<dbReference type="GO" id="GO:0033942">
    <property type="term" value="F:4-alpha-D-(1-&gt;4)-alpha-D-glucanotrehalose trehalohydrolase activity"/>
    <property type="evidence" value="ECO:0007669"/>
    <property type="project" value="UniProtKB-EC"/>
</dbReference>
<dbReference type="InterPro" id="IPR044901">
    <property type="entry name" value="Trehalose_TreZ_E-set_sf"/>
</dbReference>
<proteinExistence type="inferred from homology"/>
<dbReference type="InterPro" id="IPR004193">
    <property type="entry name" value="Glyco_hydro_13_N"/>
</dbReference>
<feature type="active site" description="Nucleophile" evidence="15">
    <location>
        <position position="261"/>
    </location>
</feature>
<dbReference type="SUPFAM" id="SSF51445">
    <property type="entry name" value="(Trans)glycosidases"/>
    <property type="match status" value="1"/>
</dbReference>
<accession>A0A5S5DPI9</accession>
<dbReference type="Gene3D" id="2.60.40.10">
    <property type="entry name" value="Immunoglobulins"/>
    <property type="match status" value="1"/>
</dbReference>
<evidence type="ECO:0000313" key="19">
    <source>
        <dbReference type="EMBL" id="TYP96609.1"/>
    </source>
</evidence>
<keyword evidence="9 14" id="KW-0326">Glycosidase</keyword>
<evidence type="ECO:0000256" key="17">
    <source>
        <dbReference type="PIRSR" id="PIRSR006337-3"/>
    </source>
</evidence>